<keyword evidence="2" id="KW-1185">Reference proteome</keyword>
<organism evidence="1 2">
    <name type="scientific">Pseudorhizobium flavum</name>
    <dbReference type="NCBI Taxonomy" id="1335061"/>
    <lineage>
        <taxon>Bacteria</taxon>
        <taxon>Pseudomonadati</taxon>
        <taxon>Pseudomonadota</taxon>
        <taxon>Alphaproteobacteria</taxon>
        <taxon>Hyphomicrobiales</taxon>
        <taxon>Rhizobiaceae</taxon>
        <taxon>Rhizobium/Agrobacterium group</taxon>
        <taxon>Pseudorhizobium</taxon>
    </lineage>
</organism>
<gene>
    <name evidence="1" type="ORF">HNQ75_001594</name>
</gene>
<reference evidence="1 2" key="1">
    <citation type="submission" date="2020-08" db="EMBL/GenBank/DDBJ databases">
        <title>Genomic Encyclopedia of Type Strains, Phase IV (KMG-IV): sequencing the most valuable type-strain genomes for metagenomic binning, comparative biology and taxonomic classification.</title>
        <authorList>
            <person name="Goeker M."/>
        </authorList>
    </citation>
    <scope>NUCLEOTIDE SEQUENCE [LARGE SCALE GENOMIC DNA]</scope>
    <source>
        <strain evidence="1 2">DSM 102134</strain>
    </source>
</reference>
<sequence length="98" mass="11201">MDVGTWRAGTVKRGENWRKSAQYDHGMLHHETIRIAFVAMKQAGLGGGVVKNPVKQAQIETEFRARALGKNFTKLLEIFLLRMPPYISSDEIFARKWV</sequence>
<dbReference type="EMBL" id="JACHEJ010000003">
    <property type="protein sequence ID" value="MBB6179626.1"/>
    <property type="molecule type" value="Genomic_DNA"/>
</dbReference>
<protein>
    <submittedName>
        <fullName evidence="1">Uncharacterized protein</fullName>
    </submittedName>
</protein>
<accession>A0A7W9YXW1</accession>
<dbReference type="RefSeq" id="WP_139346173.1">
    <property type="nucleotide sequence ID" value="NZ_JACHEJ010000003.1"/>
</dbReference>
<proteinExistence type="predicted"/>
<name>A0A7W9YXW1_9HYPH</name>
<evidence type="ECO:0000313" key="1">
    <source>
        <dbReference type="EMBL" id="MBB6179626.1"/>
    </source>
</evidence>
<comment type="caution">
    <text evidence="1">The sequence shown here is derived from an EMBL/GenBank/DDBJ whole genome shotgun (WGS) entry which is preliminary data.</text>
</comment>
<dbReference type="AlphaFoldDB" id="A0A7W9YXW1"/>
<evidence type="ECO:0000313" key="2">
    <source>
        <dbReference type="Proteomes" id="UP000535501"/>
    </source>
</evidence>
<dbReference type="Proteomes" id="UP000535501">
    <property type="component" value="Unassembled WGS sequence"/>
</dbReference>